<dbReference type="GO" id="GO:0019867">
    <property type="term" value="C:outer membrane"/>
    <property type="evidence" value="ECO:0007669"/>
    <property type="project" value="InterPro"/>
</dbReference>
<dbReference type="HOGENOM" id="CLU_007664_2_0_3"/>
<dbReference type="InterPro" id="IPR010827">
    <property type="entry name" value="BamA/TamA_POTRA"/>
</dbReference>
<dbReference type="STRING" id="93060.P9215_15671"/>
<keyword evidence="3" id="KW-0732">Signal</keyword>
<dbReference type="Proteomes" id="UP000002014">
    <property type="component" value="Chromosome"/>
</dbReference>
<evidence type="ECO:0000256" key="1">
    <source>
        <dbReference type="ARBA" id="ARBA00004370"/>
    </source>
</evidence>
<dbReference type="RefSeq" id="WP_012008221.1">
    <property type="nucleotide sequence ID" value="NC_009840.1"/>
</dbReference>
<gene>
    <name evidence="9" type="ordered locus">P9215_15671</name>
</gene>
<sequence>MQKHFLKFGKIFTNFACYPLILISNNSELAAKYLPNDVDPSKTFLEIPNVDFGLFQRIDIKKEKKFLLADKNNGIDQESVLISEIIIEGWENHPEGRKLELAAYDSMSIKPGSIVDNQILSQDLNSIYASGWFSGVKIKSQEGPLGVRLIVNVVPNPILKKVEIKPISSLISNEYVDDIFNNYYGTTLNLNELQNKIEIIKKRYEKKGYSLARINGPDRISENGLVTLKVSEGIISDVKIRFPDSDGEFVIDGKPRKGKTKEWVIKRELKTQTGSIFNRKILEADIGRLYATSLFDDVKVSLGPDNLNPGQVIIFLDLSEQRTGSLTGGLGYSNSSGIFASIGLQETNALGRAWSTNLNLNFGEYSTTYNFSLFDPWIKGDKHKTSFRTNIFLSRDYPQEFKSENNGRIYAVDDTSTSTSDTFSSIVLEKTGGGFSFSRPLNGGDPFKVANWRILAGMNFKKVKMMDGDGNKKPYGDRTPTTGNINDIICIGFTPNDGSCPDENTLVSVIASTSRGNLNNSINPTSGNKFGFGTEQFISTGKNSPTFNRMKASYSFFIPTKLLNLTKACKSIDAKSEDCPQAIGFQIKGGTIIGELPPYEAFCMGGTSSVRGWGSCDLSVSRSFIEGTAEYRFPVWKMISGALFVDAGSDLGSQKEVPGKPGKLLQKSGSGFSLGGGVGVKTPVGPLRLDVASKDLSGDWRYTLGVGWKF</sequence>
<dbReference type="eggNOG" id="COG4775">
    <property type="taxonomic scope" value="Bacteria"/>
</dbReference>
<evidence type="ECO:0000313" key="10">
    <source>
        <dbReference type="Proteomes" id="UP000002014"/>
    </source>
</evidence>
<dbReference type="Pfam" id="PF07244">
    <property type="entry name" value="POTRA"/>
    <property type="match status" value="1"/>
</dbReference>
<dbReference type="Pfam" id="PF01103">
    <property type="entry name" value="Omp85"/>
    <property type="match status" value="1"/>
</dbReference>
<dbReference type="InterPro" id="IPR000184">
    <property type="entry name" value="Bac_surfAg_D15"/>
</dbReference>
<evidence type="ECO:0000259" key="7">
    <source>
        <dbReference type="Pfam" id="PF07244"/>
    </source>
</evidence>
<evidence type="ECO:0000313" key="9">
    <source>
        <dbReference type="EMBL" id="ABV51180.1"/>
    </source>
</evidence>
<keyword evidence="5" id="KW-0998">Cell outer membrane</keyword>
<organism evidence="9 10">
    <name type="scientific">Prochlorococcus marinus (strain MIT 9215)</name>
    <dbReference type="NCBI Taxonomy" id="93060"/>
    <lineage>
        <taxon>Bacteria</taxon>
        <taxon>Bacillati</taxon>
        <taxon>Cyanobacteriota</taxon>
        <taxon>Cyanophyceae</taxon>
        <taxon>Synechococcales</taxon>
        <taxon>Prochlorococcaceae</taxon>
        <taxon>Prochlorococcus</taxon>
    </lineage>
</organism>
<dbReference type="PANTHER" id="PTHR12815:SF47">
    <property type="entry name" value="TRANSLOCATION AND ASSEMBLY MODULE SUBUNIT TAMA"/>
    <property type="match status" value="1"/>
</dbReference>
<dbReference type="InterPro" id="IPR039910">
    <property type="entry name" value="D15-like"/>
</dbReference>
<name>A8G6E9_PROM2</name>
<reference evidence="9 10" key="1">
    <citation type="journal article" date="2007" name="PLoS Genet.">
        <title>Patterns and implications of gene gain and loss in the evolution of Prochlorococcus.</title>
        <authorList>
            <person name="Kettler G.C."/>
            <person name="Martiny A.C."/>
            <person name="Huang K."/>
            <person name="Zucker J."/>
            <person name="Coleman M.L."/>
            <person name="Rodrigue S."/>
            <person name="Chen F."/>
            <person name="Lapidus A."/>
            <person name="Ferriera S."/>
            <person name="Johnson J."/>
            <person name="Steglich C."/>
            <person name="Church G.M."/>
            <person name="Richardson P."/>
            <person name="Chisholm S.W."/>
        </authorList>
    </citation>
    <scope>NUCLEOTIDE SEQUENCE [LARGE SCALE GENOMIC DNA]</scope>
    <source>
        <strain evidence="9 10">MIT 9215</strain>
    </source>
</reference>
<evidence type="ECO:0000256" key="3">
    <source>
        <dbReference type="ARBA" id="ARBA00022729"/>
    </source>
</evidence>
<keyword evidence="4" id="KW-0472">Membrane</keyword>
<evidence type="ECO:0000259" key="8">
    <source>
        <dbReference type="Pfam" id="PF08479"/>
    </source>
</evidence>
<feature type="domain" description="POTRA" evidence="7">
    <location>
        <begin position="259"/>
        <end position="315"/>
    </location>
</feature>
<dbReference type="AlphaFoldDB" id="A8G6E9"/>
<accession>A8G6E9</accession>
<dbReference type="Gene3D" id="2.40.160.50">
    <property type="entry name" value="membrane protein fhac: a member of the omp85/tpsb transporter family"/>
    <property type="match status" value="1"/>
</dbReference>
<dbReference type="Pfam" id="PF08479">
    <property type="entry name" value="POTRA_2"/>
    <property type="match status" value="1"/>
</dbReference>
<dbReference type="InterPro" id="IPR013686">
    <property type="entry name" value="Polypept-transport_assoc_ShlB"/>
</dbReference>
<protein>
    <submittedName>
        <fullName evidence="9">Outer envelope membrane protein-like protein</fullName>
    </submittedName>
</protein>
<dbReference type="Gene3D" id="3.10.20.310">
    <property type="entry name" value="membrane protein fhac"/>
    <property type="match status" value="3"/>
</dbReference>
<dbReference type="PANTHER" id="PTHR12815">
    <property type="entry name" value="SORTING AND ASSEMBLY MACHINERY SAMM50 PROTEIN FAMILY MEMBER"/>
    <property type="match status" value="1"/>
</dbReference>
<keyword evidence="2" id="KW-0812">Transmembrane</keyword>
<feature type="domain" description="Polypeptide-transport-associated ShlB-type" evidence="8">
    <location>
        <begin position="160"/>
        <end position="233"/>
    </location>
</feature>
<dbReference type="EMBL" id="CP000825">
    <property type="protein sequence ID" value="ABV51180.1"/>
    <property type="molecule type" value="Genomic_DNA"/>
</dbReference>
<evidence type="ECO:0000256" key="5">
    <source>
        <dbReference type="ARBA" id="ARBA00023237"/>
    </source>
</evidence>
<comment type="subcellular location">
    <subcellularLocation>
        <location evidence="1">Membrane</location>
    </subcellularLocation>
</comment>
<proteinExistence type="predicted"/>
<evidence type="ECO:0000256" key="2">
    <source>
        <dbReference type="ARBA" id="ARBA00022692"/>
    </source>
</evidence>
<evidence type="ECO:0000259" key="6">
    <source>
        <dbReference type="Pfam" id="PF01103"/>
    </source>
</evidence>
<dbReference type="KEGG" id="pmh:P9215_15671"/>
<evidence type="ECO:0000256" key="4">
    <source>
        <dbReference type="ARBA" id="ARBA00023136"/>
    </source>
</evidence>
<dbReference type="OrthoDB" id="9776356at2"/>
<feature type="domain" description="Bacterial surface antigen (D15)" evidence="6">
    <location>
        <begin position="348"/>
        <end position="693"/>
    </location>
</feature>